<comment type="pathway">
    <text evidence="2 9">Cofactor biosynthesis; adenosylcobalamin biosynthesis.</text>
</comment>
<comment type="function">
    <text evidence="9">Converts cobyric acid to cobinamide by the addition of aminopropanol on the F carboxylic group.</text>
</comment>
<evidence type="ECO:0000256" key="7">
    <source>
        <dbReference type="ARBA" id="ARBA00022989"/>
    </source>
</evidence>
<evidence type="ECO:0000256" key="8">
    <source>
        <dbReference type="ARBA" id="ARBA00023136"/>
    </source>
</evidence>
<dbReference type="GO" id="GO:0015420">
    <property type="term" value="F:ABC-type vitamin B12 transporter activity"/>
    <property type="evidence" value="ECO:0007669"/>
    <property type="project" value="UniProtKB-UniRule"/>
</dbReference>
<dbReference type="Proteomes" id="UP000622533">
    <property type="component" value="Unassembled WGS sequence"/>
</dbReference>
<evidence type="ECO:0000256" key="9">
    <source>
        <dbReference type="HAMAP-Rule" id="MF_00024"/>
    </source>
</evidence>
<dbReference type="PANTHER" id="PTHR34308">
    <property type="entry name" value="COBALAMIN BIOSYNTHESIS PROTEIN CBIB"/>
    <property type="match status" value="1"/>
</dbReference>
<feature type="transmembrane region" description="Helical" evidence="9">
    <location>
        <begin position="161"/>
        <end position="182"/>
    </location>
</feature>
<dbReference type="PANTHER" id="PTHR34308:SF1">
    <property type="entry name" value="COBALAMIN BIOSYNTHESIS PROTEIN CBIB"/>
    <property type="match status" value="1"/>
</dbReference>
<dbReference type="UniPathway" id="UPA00148"/>
<keyword evidence="4 9" id="KW-1003">Cell membrane</keyword>
<feature type="transmembrane region" description="Helical" evidence="9">
    <location>
        <begin position="303"/>
        <end position="321"/>
    </location>
</feature>
<dbReference type="InterPro" id="IPR004485">
    <property type="entry name" value="Cobalamin_biosynth_CobD/CbiB"/>
</dbReference>
<protein>
    <recommendedName>
        <fullName evidence="9">Cobalamin biosynthesis protein CobD</fullName>
    </recommendedName>
</protein>
<proteinExistence type="inferred from homology"/>
<keyword evidence="7 9" id="KW-1133">Transmembrane helix</keyword>
<comment type="caution">
    <text evidence="10">The sequence shown here is derived from an EMBL/GenBank/DDBJ whole genome shotgun (WGS) entry which is preliminary data.</text>
</comment>
<keyword evidence="11" id="KW-1185">Reference proteome</keyword>
<comment type="subcellular location">
    <subcellularLocation>
        <location evidence="1 9">Cell membrane</location>
        <topology evidence="1 9">Multi-pass membrane protein</topology>
    </subcellularLocation>
</comment>
<dbReference type="Pfam" id="PF03186">
    <property type="entry name" value="CobD_Cbib"/>
    <property type="match status" value="1"/>
</dbReference>
<evidence type="ECO:0000313" key="11">
    <source>
        <dbReference type="Proteomes" id="UP000622533"/>
    </source>
</evidence>
<dbReference type="AlphaFoldDB" id="A0A8J7DKC9"/>
<sequence>MTSAVVLIIAALLDYLIGDPWGWPHPVQFIGWVISRLTKFSLQLCQHSLTQRLAGILLGIIVIIGSGLVGFLLVQSARWVHPVLGIALESILLASCFASRSLRTAAVAVLQPLTAGDLPEARNILSNYVGRDTQNLSEAEILRAVLETVTENATDAVMAPLFYAIIGVFVPIVGSIPLALAYKASSTLDSMVGYREAPYTYFGWFSARLEDCLTWLPCRLTVITLAVLSGKPMHVWRICRRDAITDPSPNSGWSECAYAAILGVQMGGKNWYRGVAKHKPLLGDAIYPITPNSIYNALQLTRYCFLLWLGIAIAIFLTNSAEFPIRLYGGDG</sequence>
<gene>
    <name evidence="9" type="primary">cobD</name>
    <name evidence="10" type="ORF">IQ276_38555</name>
</gene>
<evidence type="ECO:0000256" key="6">
    <source>
        <dbReference type="ARBA" id="ARBA00022692"/>
    </source>
</evidence>
<dbReference type="HAMAP" id="MF_00024">
    <property type="entry name" value="CobD_CbiB"/>
    <property type="match status" value="1"/>
</dbReference>
<dbReference type="EMBL" id="JADEXS010001272">
    <property type="protein sequence ID" value="MBE9028109.1"/>
    <property type="molecule type" value="Genomic_DNA"/>
</dbReference>
<keyword evidence="5 9" id="KW-0169">Cobalamin biosynthesis</keyword>
<evidence type="ECO:0000256" key="1">
    <source>
        <dbReference type="ARBA" id="ARBA00004651"/>
    </source>
</evidence>
<dbReference type="GO" id="GO:0009236">
    <property type="term" value="P:cobalamin biosynthetic process"/>
    <property type="evidence" value="ECO:0007669"/>
    <property type="project" value="UniProtKB-UniRule"/>
</dbReference>
<evidence type="ECO:0000256" key="3">
    <source>
        <dbReference type="ARBA" id="ARBA00006263"/>
    </source>
</evidence>
<reference evidence="10" key="1">
    <citation type="submission" date="2020-10" db="EMBL/GenBank/DDBJ databases">
        <authorList>
            <person name="Castelo-Branco R."/>
            <person name="Eusebio N."/>
            <person name="Adriana R."/>
            <person name="Vieira A."/>
            <person name="Brugerolle De Fraissinette N."/>
            <person name="Rezende De Castro R."/>
            <person name="Schneider M.P."/>
            <person name="Vasconcelos V."/>
            <person name="Leao P.N."/>
        </authorList>
    </citation>
    <scope>NUCLEOTIDE SEQUENCE</scope>
    <source>
        <strain evidence="10">LEGE 12446</strain>
    </source>
</reference>
<evidence type="ECO:0000256" key="2">
    <source>
        <dbReference type="ARBA" id="ARBA00004953"/>
    </source>
</evidence>
<dbReference type="GO" id="GO:0048472">
    <property type="term" value="F:threonine-phosphate decarboxylase activity"/>
    <property type="evidence" value="ECO:0007669"/>
    <property type="project" value="InterPro"/>
</dbReference>
<comment type="similarity">
    <text evidence="3 9">Belongs to the CobD/CbiB family.</text>
</comment>
<dbReference type="NCBIfam" id="TIGR00380">
    <property type="entry name" value="cobal_cbiB"/>
    <property type="match status" value="1"/>
</dbReference>
<comment type="caution">
    <text evidence="9">Lacks conserved residue(s) required for the propagation of feature annotation.</text>
</comment>
<evidence type="ECO:0000256" key="5">
    <source>
        <dbReference type="ARBA" id="ARBA00022573"/>
    </source>
</evidence>
<dbReference type="GO" id="GO:0005886">
    <property type="term" value="C:plasma membrane"/>
    <property type="evidence" value="ECO:0007669"/>
    <property type="project" value="UniProtKB-SubCell"/>
</dbReference>
<feature type="transmembrane region" description="Helical" evidence="9">
    <location>
        <begin position="53"/>
        <end position="74"/>
    </location>
</feature>
<evidence type="ECO:0000313" key="10">
    <source>
        <dbReference type="EMBL" id="MBE9028109.1"/>
    </source>
</evidence>
<keyword evidence="6 9" id="KW-0812">Transmembrane</keyword>
<evidence type="ECO:0000256" key="4">
    <source>
        <dbReference type="ARBA" id="ARBA00022475"/>
    </source>
</evidence>
<keyword evidence="8 9" id="KW-0472">Membrane</keyword>
<name>A0A8J7DKC9_DESMC</name>
<dbReference type="RefSeq" id="WP_193926108.1">
    <property type="nucleotide sequence ID" value="NZ_JADEXS020000001.1"/>
</dbReference>
<accession>A0A8J7DKC9</accession>
<organism evidence="10 11">
    <name type="scientific">Desmonostoc muscorum LEGE 12446</name>
    <dbReference type="NCBI Taxonomy" id="1828758"/>
    <lineage>
        <taxon>Bacteria</taxon>
        <taxon>Bacillati</taxon>
        <taxon>Cyanobacteriota</taxon>
        <taxon>Cyanophyceae</taxon>
        <taxon>Nostocales</taxon>
        <taxon>Nostocaceae</taxon>
        <taxon>Desmonostoc</taxon>
    </lineage>
</organism>